<dbReference type="PANTHER" id="PTHR31623">
    <property type="entry name" value="F21J9.9"/>
    <property type="match status" value="1"/>
</dbReference>
<proteinExistence type="inferred from homology"/>
<comment type="similarity">
    <text evidence="1">Belongs to the plant acyltransferase family.</text>
</comment>
<dbReference type="EMBL" id="JASCZI010211478">
    <property type="protein sequence ID" value="MED6192660.1"/>
    <property type="molecule type" value="Genomic_DNA"/>
</dbReference>
<evidence type="ECO:0000256" key="3">
    <source>
        <dbReference type="ARBA" id="ARBA00023315"/>
    </source>
</evidence>
<dbReference type="PANTHER" id="PTHR31623:SF122">
    <property type="entry name" value="HXXXD-TYPE ACYL-TRANSFERASE FAMILY PROTEIN"/>
    <property type="match status" value="1"/>
</dbReference>
<name>A0ABU6X3D5_9FABA</name>
<sequence length="636" mass="71439">MRFLVILFMQLKIPPLPNSPTSNYEDVLPIMLRTTTPLIVQLEGIDTLLKGIDTLDVQRKVFALWGPFQLQIVVQKVFLGLDQFARALFLFKIRAQFLHIPATIVRSPFPNQAISINSLRINGPVLERTQICNPLGSVCTDGAQCYVGGACKRSRRAERRRRHYKVVVELSSSALLWRGEFVDARRRLFTALRLDGGIIRMERELISRESIKPSKPTPSHNRIHQLSFIDHIVARNYVPAIYFYPCSNNDNNAASATEEEVTTKISMLKKSLSKVLTIYYPFAGIYRDQRSIHCNDQGVTFIVSTVKTNLSYVLNDPSDSLLNPLFPDDLQWKDMGSHAAILAIQINRFACGGIAIAVCLSHKLGDGSTLFNFVNDWATLNRNNNDQLLFPPDLVAGSSLFPQEDLPVFPEISFTKQNTVCARLVFEGSKIESLKETAKSNGVENPSRVEVVIGMIYKRAVSSLGLDGNGNAAPLLLVAANLRRRMVPPLPEKSIGNWVWSFPVVSKEKELVEEMREGLSEFCEKSVKKFGDKEFVIEFLRKATTARKSPIGSEKMRVFFFASWCRVPTYEVDFGWGKAAWVTSVGSPVKNSVVLMDGRDGNGVEALVSMEEQDLVLFLRDYQLLQYASINPKVHV</sequence>
<dbReference type="Proteomes" id="UP001341840">
    <property type="component" value="Unassembled WGS sequence"/>
</dbReference>
<gene>
    <name evidence="4" type="ORF">PIB30_011993</name>
</gene>
<evidence type="ECO:0000313" key="4">
    <source>
        <dbReference type="EMBL" id="MED6192660.1"/>
    </source>
</evidence>
<keyword evidence="3" id="KW-0012">Acyltransferase</keyword>
<dbReference type="Pfam" id="PF02458">
    <property type="entry name" value="Transferase"/>
    <property type="match status" value="1"/>
</dbReference>
<keyword evidence="2" id="KW-0808">Transferase</keyword>
<reference evidence="4 5" key="1">
    <citation type="journal article" date="2023" name="Plants (Basel)">
        <title>Bridging the Gap: Combining Genomics and Transcriptomics Approaches to Understand Stylosanthes scabra, an Orphan Legume from the Brazilian Caatinga.</title>
        <authorList>
            <person name="Ferreira-Neto J.R.C."/>
            <person name="da Silva M.D."/>
            <person name="Binneck E."/>
            <person name="de Melo N.F."/>
            <person name="da Silva R.H."/>
            <person name="de Melo A.L.T.M."/>
            <person name="Pandolfi V."/>
            <person name="Bustamante F.O."/>
            <person name="Brasileiro-Vidal A.C."/>
            <person name="Benko-Iseppon A.M."/>
        </authorList>
    </citation>
    <scope>NUCLEOTIDE SEQUENCE [LARGE SCALE GENOMIC DNA]</scope>
    <source>
        <tissue evidence="4">Leaves</tissue>
    </source>
</reference>
<dbReference type="Gene3D" id="3.30.559.10">
    <property type="entry name" value="Chloramphenicol acetyltransferase-like domain"/>
    <property type="match status" value="2"/>
</dbReference>
<dbReference type="InterPro" id="IPR023213">
    <property type="entry name" value="CAT-like_dom_sf"/>
</dbReference>
<evidence type="ECO:0000256" key="1">
    <source>
        <dbReference type="ARBA" id="ARBA00009861"/>
    </source>
</evidence>
<evidence type="ECO:0000256" key="2">
    <source>
        <dbReference type="ARBA" id="ARBA00022679"/>
    </source>
</evidence>
<evidence type="ECO:0000313" key="5">
    <source>
        <dbReference type="Proteomes" id="UP001341840"/>
    </source>
</evidence>
<comment type="caution">
    <text evidence="4">The sequence shown here is derived from an EMBL/GenBank/DDBJ whole genome shotgun (WGS) entry which is preliminary data.</text>
</comment>
<organism evidence="4 5">
    <name type="scientific">Stylosanthes scabra</name>
    <dbReference type="NCBI Taxonomy" id="79078"/>
    <lineage>
        <taxon>Eukaryota</taxon>
        <taxon>Viridiplantae</taxon>
        <taxon>Streptophyta</taxon>
        <taxon>Embryophyta</taxon>
        <taxon>Tracheophyta</taxon>
        <taxon>Spermatophyta</taxon>
        <taxon>Magnoliopsida</taxon>
        <taxon>eudicotyledons</taxon>
        <taxon>Gunneridae</taxon>
        <taxon>Pentapetalae</taxon>
        <taxon>rosids</taxon>
        <taxon>fabids</taxon>
        <taxon>Fabales</taxon>
        <taxon>Fabaceae</taxon>
        <taxon>Papilionoideae</taxon>
        <taxon>50 kb inversion clade</taxon>
        <taxon>dalbergioids sensu lato</taxon>
        <taxon>Dalbergieae</taxon>
        <taxon>Pterocarpus clade</taxon>
        <taxon>Stylosanthes</taxon>
    </lineage>
</organism>
<keyword evidence="5" id="KW-1185">Reference proteome</keyword>
<protein>
    <submittedName>
        <fullName evidence="4">Uncharacterized protein</fullName>
    </submittedName>
</protein>
<accession>A0ABU6X3D5</accession>